<dbReference type="PANTHER" id="PTHR32285:SF155">
    <property type="entry name" value="PROTEIN TRICHOME BIREFRINGENCE-LIKE 36"/>
    <property type="match status" value="1"/>
</dbReference>
<evidence type="ECO:0000313" key="3">
    <source>
        <dbReference type="EMBL" id="GMH11580.1"/>
    </source>
</evidence>
<dbReference type="InterPro" id="IPR029962">
    <property type="entry name" value="TBL"/>
</dbReference>
<evidence type="ECO:0000259" key="2">
    <source>
        <dbReference type="Pfam" id="PF14416"/>
    </source>
</evidence>
<dbReference type="AlphaFoldDB" id="A0AAD3XPD3"/>
<dbReference type="GO" id="GO:0005794">
    <property type="term" value="C:Golgi apparatus"/>
    <property type="evidence" value="ECO:0007669"/>
    <property type="project" value="TreeGrafter"/>
</dbReference>
<dbReference type="InterPro" id="IPR025846">
    <property type="entry name" value="TBL_N"/>
</dbReference>
<dbReference type="PANTHER" id="PTHR32285">
    <property type="entry name" value="PROTEIN TRICHOME BIREFRINGENCE-LIKE 9-RELATED"/>
    <property type="match status" value="1"/>
</dbReference>
<feature type="chain" id="PRO_5042044598" description="Trichome birefringence-like N-terminal domain-containing protein" evidence="1">
    <location>
        <begin position="28"/>
        <end position="118"/>
    </location>
</feature>
<protein>
    <recommendedName>
        <fullName evidence="2">Trichome birefringence-like N-terminal domain-containing protein</fullName>
    </recommendedName>
</protein>
<reference evidence="3" key="1">
    <citation type="submission" date="2023-05" db="EMBL/GenBank/DDBJ databases">
        <title>Nepenthes gracilis genome sequencing.</title>
        <authorList>
            <person name="Fukushima K."/>
        </authorList>
    </citation>
    <scope>NUCLEOTIDE SEQUENCE</scope>
    <source>
        <strain evidence="3">SING2019-196</strain>
    </source>
</reference>
<evidence type="ECO:0000256" key="1">
    <source>
        <dbReference type="SAM" id="SignalP"/>
    </source>
</evidence>
<dbReference type="Pfam" id="PF14416">
    <property type="entry name" value="PMR5N"/>
    <property type="match status" value="1"/>
</dbReference>
<proteinExistence type="predicted"/>
<gene>
    <name evidence="3" type="ORF">Nepgr_013421</name>
</gene>
<feature type="signal peptide" evidence="1">
    <location>
        <begin position="1"/>
        <end position="27"/>
    </location>
</feature>
<dbReference type="GO" id="GO:0016413">
    <property type="term" value="F:O-acetyltransferase activity"/>
    <property type="evidence" value="ECO:0007669"/>
    <property type="project" value="InterPro"/>
</dbReference>
<keyword evidence="1" id="KW-0732">Signal</keyword>
<feature type="domain" description="Trichome birefringence-like N-terminal" evidence="2">
    <location>
        <begin position="64"/>
        <end position="115"/>
    </location>
</feature>
<sequence>MERAASGFLSCFFVITFLISFPHGSPSELNVMEGEEVEAWPNEEDDDGGVNLVQSQRRIWHGSSCDLTVGKWVYDESYPLYDPTCPYLSSGVTCQRNGRPDSDYQKWRWNPSSCSIPR</sequence>
<dbReference type="Proteomes" id="UP001279734">
    <property type="component" value="Unassembled WGS sequence"/>
</dbReference>
<dbReference type="EMBL" id="BSYO01000011">
    <property type="protein sequence ID" value="GMH11580.1"/>
    <property type="molecule type" value="Genomic_DNA"/>
</dbReference>
<comment type="caution">
    <text evidence="3">The sequence shown here is derived from an EMBL/GenBank/DDBJ whole genome shotgun (WGS) entry which is preliminary data.</text>
</comment>
<keyword evidence="4" id="KW-1185">Reference proteome</keyword>
<accession>A0AAD3XPD3</accession>
<name>A0AAD3XPD3_NEPGR</name>
<organism evidence="3 4">
    <name type="scientific">Nepenthes gracilis</name>
    <name type="common">Slender pitcher plant</name>
    <dbReference type="NCBI Taxonomy" id="150966"/>
    <lineage>
        <taxon>Eukaryota</taxon>
        <taxon>Viridiplantae</taxon>
        <taxon>Streptophyta</taxon>
        <taxon>Embryophyta</taxon>
        <taxon>Tracheophyta</taxon>
        <taxon>Spermatophyta</taxon>
        <taxon>Magnoliopsida</taxon>
        <taxon>eudicotyledons</taxon>
        <taxon>Gunneridae</taxon>
        <taxon>Pentapetalae</taxon>
        <taxon>Caryophyllales</taxon>
        <taxon>Nepenthaceae</taxon>
        <taxon>Nepenthes</taxon>
    </lineage>
</organism>
<evidence type="ECO:0000313" key="4">
    <source>
        <dbReference type="Proteomes" id="UP001279734"/>
    </source>
</evidence>